<accession>A0A8H6KUL4</accession>
<evidence type="ECO:0000313" key="2">
    <source>
        <dbReference type="EMBL" id="KAF6837443.1"/>
    </source>
</evidence>
<keyword evidence="3" id="KW-1185">Reference proteome</keyword>
<sequence>MDLKDEEVQRRFAELQTLLNGFSNCDVEISITAGRDRVSWSRLADASSQNASAATRALAAFRFLALPRETQDQVTKSLTRKDLIAISSTCRGLRARLEPAVFSSVCIHAEDRDIFHKRLSGLYTNGRRLIRFTRSLSIHLPVRELEFEGSWLSPFELRQLFYSPDVSLKQLHTLRLCIVQGNENDNILADVFEASPNLNSPCWEISLPSLRRLGNWVTFIVPFIMKPKDDRWYCWVREFLSALPMLNLVQFPCYNYGHTVLAAKRTNGAVLKLEDLPEGENHGVGLEIEELDNADAFKTWPCGLRGLTADIDRPRRQGSAQ</sequence>
<gene>
    <name evidence="2" type="ORF">CPLU01_03067</name>
</gene>
<dbReference type="PROSITE" id="PS50181">
    <property type="entry name" value="FBOX"/>
    <property type="match status" value="1"/>
</dbReference>
<evidence type="ECO:0000313" key="3">
    <source>
        <dbReference type="Proteomes" id="UP000654918"/>
    </source>
</evidence>
<dbReference type="InterPro" id="IPR001810">
    <property type="entry name" value="F-box_dom"/>
</dbReference>
<comment type="caution">
    <text evidence="2">The sequence shown here is derived from an EMBL/GenBank/DDBJ whole genome shotgun (WGS) entry which is preliminary data.</text>
</comment>
<dbReference type="EMBL" id="WIGO01000025">
    <property type="protein sequence ID" value="KAF6837443.1"/>
    <property type="molecule type" value="Genomic_DNA"/>
</dbReference>
<proteinExistence type="predicted"/>
<organism evidence="2 3">
    <name type="scientific">Colletotrichum plurivorum</name>
    <dbReference type="NCBI Taxonomy" id="2175906"/>
    <lineage>
        <taxon>Eukaryota</taxon>
        <taxon>Fungi</taxon>
        <taxon>Dikarya</taxon>
        <taxon>Ascomycota</taxon>
        <taxon>Pezizomycotina</taxon>
        <taxon>Sordariomycetes</taxon>
        <taxon>Hypocreomycetidae</taxon>
        <taxon>Glomerellales</taxon>
        <taxon>Glomerellaceae</taxon>
        <taxon>Colletotrichum</taxon>
        <taxon>Colletotrichum orchidearum species complex</taxon>
    </lineage>
</organism>
<name>A0A8H6KUL4_9PEZI</name>
<feature type="domain" description="F-box" evidence="1">
    <location>
        <begin position="60"/>
        <end position="105"/>
    </location>
</feature>
<dbReference type="Proteomes" id="UP000654918">
    <property type="component" value="Unassembled WGS sequence"/>
</dbReference>
<protein>
    <recommendedName>
        <fullName evidence="1">F-box domain-containing protein</fullName>
    </recommendedName>
</protein>
<dbReference type="AlphaFoldDB" id="A0A8H6KUL4"/>
<evidence type="ECO:0000259" key="1">
    <source>
        <dbReference type="PROSITE" id="PS50181"/>
    </source>
</evidence>
<reference evidence="2" key="1">
    <citation type="journal article" date="2020" name="Phytopathology">
        <title>Genome Sequence Resources of Colletotrichum truncatum, C. plurivorum, C. musicola, and C. sojae: Four Species Pathogenic to Soybean (Glycine max).</title>
        <authorList>
            <person name="Rogerio F."/>
            <person name="Boufleur T.R."/>
            <person name="Ciampi-Guillardi M."/>
            <person name="Sukno S.A."/>
            <person name="Thon M.R."/>
            <person name="Massola Junior N.S."/>
            <person name="Baroncelli R."/>
        </authorList>
    </citation>
    <scope>NUCLEOTIDE SEQUENCE</scope>
    <source>
        <strain evidence="2">LFN00145</strain>
    </source>
</reference>